<keyword evidence="7" id="KW-0347">Helicase</keyword>
<dbReference type="SUPFAM" id="SSF52540">
    <property type="entry name" value="P-loop containing nucleoside triphosphate hydrolases"/>
    <property type="match status" value="1"/>
</dbReference>
<reference evidence="12 13" key="1">
    <citation type="submission" date="2023-10" db="EMBL/GenBank/DDBJ databases">
        <title>The complete genome sequence of Methanoculleus palmolei DSM 4273.</title>
        <authorList>
            <person name="Lai S.-J."/>
            <person name="You Y.-T."/>
            <person name="Chen S.-C."/>
        </authorList>
    </citation>
    <scope>NUCLEOTIDE SEQUENCE [LARGE SCALE GENOMIC DNA]</scope>
    <source>
        <strain evidence="12 13">DSM 4273</strain>
    </source>
</reference>
<feature type="domain" description="HD Cas3-type" evidence="11">
    <location>
        <begin position="6"/>
        <end position="226"/>
    </location>
</feature>
<keyword evidence="13" id="KW-1185">Reference proteome</keyword>
<dbReference type="GO" id="GO:0046872">
    <property type="term" value="F:metal ion binding"/>
    <property type="evidence" value="ECO:0007669"/>
    <property type="project" value="UniProtKB-KW"/>
</dbReference>
<keyword evidence="8" id="KW-0067">ATP-binding</keyword>
<dbReference type="NCBIfam" id="TIGR01596">
    <property type="entry name" value="cas3_HD"/>
    <property type="match status" value="1"/>
</dbReference>
<dbReference type="Proteomes" id="UP001626603">
    <property type="component" value="Chromosome"/>
</dbReference>
<evidence type="ECO:0000256" key="2">
    <source>
        <dbReference type="ARBA" id="ARBA00009046"/>
    </source>
</evidence>
<dbReference type="Pfam" id="PF22590">
    <property type="entry name" value="Cas3-like_C_2"/>
    <property type="match status" value="1"/>
</dbReference>
<sequence length="750" mass="85074">MNQTMWAKRDQTYAEHVLAAYAAWQATVKAKRPLIQRLGKRWGFEEERFLQRSLFTVILHDIGKNILPFQRMMQMLRAGRRPTWSENYRHELVSYSVMLRGSVALDRQEGPLLDVAMPLDALAVLGHHKRLNPDLQSFERELTLPPPQLCEQGMQDALDLAATLFEQEGYRFPSLTLKNLNPANEVRELIGPEGVFFKFYEQFADPAALRETYAVLKAILHYADWYGSAGKPVKYTLPTGSTELRYRIADRCRKRNISFAGLLPFQETCASTSGHCIAIAPTGSGKTEGALLWALHNIAEMRNGKLLYLLPTMVTANSIYRRLEEYFGKGNVGVSHSTASLLFLDEEDLRTARDALFDRSFILPATVATVDQLLTAGFNTGRWTLIEANAANSVIIIDEIHAYDPWTLALILRSVEHFACLGARFMLMSATMPRNLLNLLQTALPGATVVRDTSLLDSARNTFGVVDAEIEEMTDQIREAVCDGRKTLVSVNSVGKCQDLTRTFADLNPICYHSKFTLQDRTEKEKAIDEKEKATDSGSFLIATQVVEVSLDINFDLMFTECAPPDALVQRAGRINRRRTKEDTTVTICRPSEISRKIYESNSTDLLARSYAAFQAGPARPTEADLTAIVEQVYTGTEIVEDPRFLEASKAYAQSQRRLLGVYDNPILDTNYEVTRKVDYPQIPVIPLQFQETVRDLPPIRRQYYEVKMPLWYVKKHREVRGDVVFCDMEYDPELGARFTERPEEAYRII</sequence>
<comment type="similarity">
    <text evidence="2">In the central section; belongs to the CRISPR-associated helicase Cas3 family.</text>
</comment>
<dbReference type="Gene3D" id="1.10.3210.30">
    <property type="match status" value="1"/>
</dbReference>
<dbReference type="InterPro" id="IPR014001">
    <property type="entry name" value="Helicase_ATP-bd"/>
</dbReference>
<dbReference type="NCBIfam" id="TIGR01587">
    <property type="entry name" value="cas3_core"/>
    <property type="match status" value="1"/>
</dbReference>
<dbReference type="GO" id="GO:0140097">
    <property type="term" value="F:catalytic activity, acting on DNA"/>
    <property type="evidence" value="ECO:0007669"/>
    <property type="project" value="UniProtKB-ARBA"/>
</dbReference>
<dbReference type="AlphaFoldDB" id="A0ABD8A895"/>
<evidence type="ECO:0000313" key="12">
    <source>
        <dbReference type="EMBL" id="WOX55741.1"/>
    </source>
</evidence>
<dbReference type="GO" id="GO:0004518">
    <property type="term" value="F:nuclease activity"/>
    <property type="evidence" value="ECO:0007669"/>
    <property type="project" value="UniProtKB-KW"/>
</dbReference>
<evidence type="ECO:0000256" key="9">
    <source>
        <dbReference type="ARBA" id="ARBA00023118"/>
    </source>
</evidence>
<dbReference type="CDD" id="cd09641">
    <property type="entry name" value="Cas3''_I"/>
    <property type="match status" value="1"/>
</dbReference>
<dbReference type="GO" id="GO:0005524">
    <property type="term" value="F:ATP binding"/>
    <property type="evidence" value="ECO:0007669"/>
    <property type="project" value="UniProtKB-KW"/>
</dbReference>
<evidence type="ECO:0000256" key="3">
    <source>
        <dbReference type="ARBA" id="ARBA00022722"/>
    </source>
</evidence>
<dbReference type="PROSITE" id="PS51192">
    <property type="entry name" value="HELICASE_ATP_BIND_1"/>
    <property type="match status" value="1"/>
</dbReference>
<accession>A0ABD8A895</accession>
<organism evidence="12 13">
    <name type="scientific">Methanoculleus palmolei</name>
    <dbReference type="NCBI Taxonomy" id="72612"/>
    <lineage>
        <taxon>Archaea</taxon>
        <taxon>Methanobacteriati</taxon>
        <taxon>Methanobacteriota</taxon>
        <taxon>Stenosarchaea group</taxon>
        <taxon>Methanomicrobia</taxon>
        <taxon>Methanomicrobiales</taxon>
        <taxon>Methanomicrobiaceae</taxon>
        <taxon>Methanoculleus</taxon>
    </lineage>
</organism>
<evidence type="ECO:0000313" key="13">
    <source>
        <dbReference type="Proteomes" id="UP001626603"/>
    </source>
</evidence>
<keyword evidence="4" id="KW-0479">Metal-binding</keyword>
<dbReference type="Pfam" id="PF18019">
    <property type="entry name" value="Cas3_HD"/>
    <property type="match status" value="1"/>
</dbReference>
<dbReference type="InterPro" id="IPR001650">
    <property type="entry name" value="Helicase_C-like"/>
</dbReference>
<dbReference type="InterPro" id="IPR006474">
    <property type="entry name" value="Helicase_Cas3_CRISPR-ass_core"/>
</dbReference>
<comment type="similarity">
    <text evidence="1">In the N-terminal section; belongs to the CRISPR-associated nuclease Cas3-HD family.</text>
</comment>
<dbReference type="PROSITE" id="PS51643">
    <property type="entry name" value="HD_CAS3"/>
    <property type="match status" value="1"/>
</dbReference>
<dbReference type="InterPro" id="IPR011545">
    <property type="entry name" value="DEAD/DEAH_box_helicase_dom"/>
</dbReference>
<dbReference type="PANTHER" id="PTHR47959">
    <property type="entry name" value="ATP-DEPENDENT RNA HELICASE RHLE-RELATED"/>
    <property type="match status" value="1"/>
</dbReference>
<keyword evidence="5" id="KW-0547">Nucleotide-binding</keyword>
<dbReference type="GO" id="GO:0051607">
    <property type="term" value="P:defense response to virus"/>
    <property type="evidence" value="ECO:0007669"/>
    <property type="project" value="UniProtKB-KW"/>
</dbReference>
<dbReference type="Gene3D" id="3.40.50.300">
    <property type="entry name" value="P-loop containing nucleotide triphosphate hydrolases"/>
    <property type="match status" value="2"/>
</dbReference>
<dbReference type="InterPro" id="IPR027417">
    <property type="entry name" value="P-loop_NTPase"/>
</dbReference>
<evidence type="ECO:0000259" key="11">
    <source>
        <dbReference type="PROSITE" id="PS51643"/>
    </source>
</evidence>
<dbReference type="InterPro" id="IPR054712">
    <property type="entry name" value="Cas3-like_dom"/>
</dbReference>
<keyword evidence="6" id="KW-0378">Hydrolase</keyword>
<dbReference type="InterPro" id="IPR050079">
    <property type="entry name" value="DEAD_box_RNA_helicase"/>
</dbReference>
<dbReference type="InterPro" id="IPR006483">
    <property type="entry name" value="CRISPR-assoc_Cas3_HD"/>
</dbReference>
<protein>
    <submittedName>
        <fullName evidence="12">CRISPR-associated helicase Cas3</fullName>
    </submittedName>
</protein>
<evidence type="ECO:0000256" key="7">
    <source>
        <dbReference type="ARBA" id="ARBA00022806"/>
    </source>
</evidence>
<dbReference type="PANTHER" id="PTHR47959:SF16">
    <property type="entry name" value="CRISPR-ASSOCIATED NUCLEASE_HELICASE CAS3-RELATED"/>
    <property type="match status" value="1"/>
</dbReference>
<dbReference type="Pfam" id="PF00270">
    <property type="entry name" value="DEAD"/>
    <property type="match status" value="1"/>
</dbReference>
<proteinExistence type="inferred from homology"/>
<dbReference type="GO" id="GO:0004386">
    <property type="term" value="F:helicase activity"/>
    <property type="evidence" value="ECO:0007669"/>
    <property type="project" value="UniProtKB-KW"/>
</dbReference>
<dbReference type="InterPro" id="IPR038257">
    <property type="entry name" value="CRISPR-assoc_Cas3_HD_sf"/>
</dbReference>
<dbReference type="EMBL" id="CP137641">
    <property type="protein sequence ID" value="WOX55741.1"/>
    <property type="molecule type" value="Genomic_DNA"/>
</dbReference>
<dbReference type="GO" id="GO:0016787">
    <property type="term" value="F:hydrolase activity"/>
    <property type="evidence" value="ECO:0007669"/>
    <property type="project" value="UniProtKB-KW"/>
</dbReference>
<evidence type="ECO:0000256" key="1">
    <source>
        <dbReference type="ARBA" id="ARBA00006847"/>
    </source>
</evidence>
<evidence type="ECO:0000256" key="5">
    <source>
        <dbReference type="ARBA" id="ARBA00022741"/>
    </source>
</evidence>
<keyword evidence="3" id="KW-0540">Nuclease</keyword>
<feature type="domain" description="Helicase ATP-binding" evidence="10">
    <location>
        <begin position="267"/>
        <end position="450"/>
    </location>
</feature>
<dbReference type="SMART" id="SM00487">
    <property type="entry name" value="DEXDc"/>
    <property type="match status" value="1"/>
</dbReference>
<keyword evidence="9" id="KW-0051">Antiviral defense</keyword>
<evidence type="ECO:0000256" key="6">
    <source>
        <dbReference type="ARBA" id="ARBA00022801"/>
    </source>
</evidence>
<gene>
    <name evidence="12" type="primary">cas3</name>
    <name evidence="12" type="ORF">R6Y95_00025</name>
</gene>
<evidence type="ECO:0000259" key="10">
    <source>
        <dbReference type="PROSITE" id="PS51192"/>
    </source>
</evidence>
<evidence type="ECO:0000256" key="4">
    <source>
        <dbReference type="ARBA" id="ARBA00022723"/>
    </source>
</evidence>
<evidence type="ECO:0000256" key="8">
    <source>
        <dbReference type="ARBA" id="ARBA00022840"/>
    </source>
</evidence>
<dbReference type="SMART" id="SM00490">
    <property type="entry name" value="HELICc"/>
    <property type="match status" value="1"/>
</dbReference>
<name>A0ABD8A895_9EURY</name>